<dbReference type="RefSeq" id="WP_147655189.1">
    <property type="nucleotide sequence ID" value="NZ_BMFM01000001.1"/>
</dbReference>
<evidence type="ECO:0000313" key="1">
    <source>
        <dbReference type="EMBL" id="QEE19439.1"/>
    </source>
</evidence>
<dbReference type="Gene3D" id="3.30.70.360">
    <property type="match status" value="1"/>
</dbReference>
<proteinExistence type="predicted"/>
<dbReference type="InterPro" id="IPR006311">
    <property type="entry name" value="TAT_signal"/>
</dbReference>
<dbReference type="SUPFAM" id="SSF55031">
    <property type="entry name" value="Bacterial exopeptidase dimerisation domain"/>
    <property type="match status" value="1"/>
</dbReference>
<dbReference type="GO" id="GO:0016805">
    <property type="term" value="F:dipeptidase activity"/>
    <property type="evidence" value="ECO:0007669"/>
    <property type="project" value="TreeGrafter"/>
</dbReference>
<dbReference type="PROSITE" id="PS51318">
    <property type="entry name" value="TAT"/>
    <property type="match status" value="1"/>
</dbReference>
<name>A0A5B9DLA1_9HYPH</name>
<dbReference type="NCBIfam" id="TIGR01891">
    <property type="entry name" value="amidohydrolases"/>
    <property type="match status" value="1"/>
</dbReference>
<reference evidence="1 2" key="1">
    <citation type="journal article" date="2015" name="Int. J. Syst. Evol. Microbiol.">
        <title>Youhaiella tibetensis gen. nov., sp. nov., isolated from subsurface sediment.</title>
        <authorList>
            <person name="Wang Y.X."/>
            <person name="Huang F.Q."/>
            <person name="Nogi Y."/>
            <person name="Pang S.J."/>
            <person name="Wang P.K."/>
            <person name="Lv J."/>
        </authorList>
    </citation>
    <scope>NUCLEOTIDE SEQUENCE [LARGE SCALE GENOMIC DNA]</scope>
    <source>
        <strain evidence="2">fig4</strain>
    </source>
</reference>
<dbReference type="InterPro" id="IPR052030">
    <property type="entry name" value="Peptidase_M20/M20A_hydrolases"/>
</dbReference>
<dbReference type="GO" id="GO:0071713">
    <property type="term" value="F:para-aminobenzoyl-glutamate hydrolase activity"/>
    <property type="evidence" value="ECO:0007669"/>
    <property type="project" value="TreeGrafter"/>
</dbReference>
<accession>A0A5B9DLA1</accession>
<organism evidence="1 2">
    <name type="scientific">Paradevosia tibetensis</name>
    <dbReference type="NCBI Taxonomy" id="1447062"/>
    <lineage>
        <taxon>Bacteria</taxon>
        <taxon>Pseudomonadati</taxon>
        <taxon>Pseudomonadota</taxon>
        <taxon>Alphaproteobacteria</taxon>
        <taxon>Hyphomicrobiales</taxon>
        <taxon>Devosiaceae</taxon>
        <taxon>Paradevosia</taxon>
    </lineage>
</organism>
<keyword evidence="1" id="KW-0378">Hydrolase</keyword>
<dbReference type="PANTHER" id="PTHR30575:SF0">
    <property type="entry name" value="XAA-ARG DIPEPTIDASE"/>
    <property type="match status" value="1"/>
</dbReference>
<dbReference type="GO" id="GO:0046657">
    <property type="term" value="P:folic acid catabolic process"/>
    <property type="evidence" value="ECO:0007669"/>
    <property type="project" value="TreeGrafter"/>
</dbReference>
<dbReference type="Pfam" id="PF07687">
    <property type="entry name" value="M20_dimer"/>
    <property type="match status" value="1"/>
</dbReference>
<dbReference type="EMBL" id="CP041690">
    <property type="protein sequence ID" value="QEE19439.1"/>
    <property type="molecule type" value="Genomic_DNA"/>
</dbReference>
<protein>
    <submittedName>
        <fullName evidence="1">Amidohydrolase</fullName>
    </submittedName>
</protein>
<dbReference type="Proteomes" id="UP000321062">
    <property type="component" value="Chromosome"/>
</dbReference>
<dbReference type="PANTHER" id="PTHR30575">
    <property type="entry name" value="PEPTIDASE M20"/>
    <property type="match status" value="1"/>
</dbReference>
<dbReference type="SUPFAM" id="SSF53187">
    <property type="entry name" value="Zn-dependent exopeptidases"/>
    <property type="match status" value="1"/>
</dbReference>
<dbReference type="InterPro" id="IPR036264">
    <property type="entry name" value="Bact_exopeptidase_dim_dom"/>
</dbReference>
<gene>
    <name evidence="1" type="ORF">FNA67_04295</name>
</gene>
<dbReference type="Gene3D" id="3.40.630.10">
    <property type="entry name" value="Zn peptidases"/>
    <property type="match status" value="1"/>
</dbReference>
<dbReference type="KEGG" id="yti:FNA67_04295"/>
<dbReference type="InterPro" id="IPR002933">
    <property type="entry name" value="Peptidase_M20"/>
</dbReference>
<dbReference type="GO" id="GO:0005737">
    <property type="term" value="C:cytoplasm"/>
    <property type="evidence" value="ECO:0007669"/>
    <property type="project" value="TreeGrafter"/>
</dbReference>
<dbReference type="InterPro" id="IPR017439">
    <property type="entry name" value="Amidohydrolase"/>
</dbReference>
<keyword evidence="2" id="KW-1185">Reference proteome</keyword>
<dbReference type="InterPro" id="IPR011650">
    <property type="entry name" value="Peptidase_M20_dimer"/>
</dbReference>
<sequence length="544" mass="57834">MYEQTEFKIARRNLILSSLATAGAWPIASGLAMAQAAPAAPDAGGGASGSAPPAAPPPSAKAAQDAVKKVEDTILRISREVWETPELSLHEELSSKIHIRELEAAGFAIVSTGTSGIPTAFVAEWSQGEGGPKVGFLPEYDALPGLGNAAEPRQTPGPSGIEVGHGCGHNLLGAGCTGAALALKEMMIADGTPGTLRVFGCAAEETEGAKVYMARDGLFNDLDACLAWHPAPANGTGLLRTAAVDMINVTFRGRTAHAGVDPWEGRSALKGAEMFGIGVQFMREHVRPTTRLHYVYTSAGETPNVVPDHASVFIMIRDADREQVRAVTDWVRQVAQGAAMSTRTEAEIDLFFGLHDLLPNEPMVKRLHQHITATPIEWTEEEQAFAKACQREMQLPEAGITDQVLPILPEVSMGGGTDVGDVSYNTPVGIFAIATMPVGVGLHTWPVTACGGMSIGDKTSLYSAMVMAGVGHDVLTDPEFRAQVRADFEKRLKGRPYISPLPPDKLRPSGIPPHLLLRDGSGEIVEEVYEYEEGEVEAPPARTS</sequence>
<evidence type="ECO:0000313" key="2">
    <source>
        <dbReference type="Proteomes" id="UP000321062"/>
    </source>
</evidence>
<dbReference type="Pfam" id="PF01546">
    <property type="entry name" value="Peptidase_M20"/>
    <property type="match status" value="1"/>
</dbReference>
<dbReference type="AlphaFoldDB" id="A0A5B9DLA1"/>
<dbReference type="OrthoDB" id="9781032at2"/>